<sequence length="280" mass="31445">MQKSNQKQKKIKPVSVIVNLFMVLIATISILPFILMFVMSTQDNQMIFSGITFRIGTALKDNFRTILEADYFRSVMNSLIVAVSSTVLTVIFSAMAGFAFAKYEFRNKKILFQVVLMTMMVPMEVGLVAFAWEMRILHLSKTFLPLILPNIANAFGVFWMTQYMKDAFPYELIESGKIDGCNDMGVFIRLVLPIIRPAVFTLSIISFLQSWNSYLLPMIMINNPKMYTVPLVIASIGNMFVANYGARMLGVVIGILPIILIFIIFSRQITEGLAAGAVKG</sequence>
<evidence type="ECO:0000259" key="8">
    <source>
        <dbReference type="PROSITE" id="PS50928"/>
    </source>
</evidence>
<dbReference type="OrthoDB" id="9771544at2"/>
<feature type="domain" description="ABC transmembrane type-1" evidence="8">
    <location>
        <begin position="75"/>
        <end position="265"/>
    </location>
</feature>
<feature type="transmembrane region" description="Helical" evidence="7">
    <location>
        <begin position="110"/>
        <end position="131"/>
    </location>
</feature>
<evidence type="ECO:0000313" key="10">
    <source>
        <dbReference type="Proteomes" id="UP000261166"/>
    </source>
</evidence>
<proteinExistence type="inferred from homology"/>
<feature type="transmembrane region" description="Helical" evidence="7">
    <location>
        <begin position="143"/>
        <end position="164"/>
    </location>
</feature>
<keyword evidence="6 7" id="KW-0472">Membrane</keyword>
<dbReference type="RefSeq" id="WP_025488306.1">
    <property type="nucleotide sequence ID" value="NZ_JBKVAZ010000003.1"/>
</dbReference>
<dbReference type="GO" id="GO:0005886">
    <property type="term" value="C:plasma membrane"/>
    <property type="evidence" value="ECO:0007669"/>
    <property type="project" value="UniProtKB-SubCell"/>
</dbReference>
<reference evidence="9 10" key="1">
    <citation type="submission" date="2018-08" db="EMBL/GenBank/DDBJ databases">
        <title>A genome reference for cultivated species of the human gut microbiota.</title>
        <authorList>
            <person name="Zou Y."/>
            <person name="Xue W."/>
            <person name="Luo G."/>
        </authorList>
    </citation>
    <scope>NUCLEOTIDE SEQUENCE [LARGE SCALE GENOMIC DNA]</scope>
    <source>
        <strain evidence="9 10">AF26-4BH</strain>
    </source>
</reference>
<comment type="similarity">
    <text evidence="7">Belongs to the binding-protein-dependent transport system permease family.</text>
</comment>
<keyword evidence="5 7" id="KW-1133">Transmembrane helix</keyword>
<feature type="transmembrane region" description="Helical" evidence="7">
    <location>
        <begin position="16"/>
        <end position="39"/>
    </location>
</feature>
<dbReference type="Pfam" id="PF00528">
    <property type="entry name" value="BPD_transp_1"/>
    <property type="match status" value="1"/>
</dbReference>
<feature type="transmembrane region" description="Helical" evidence="7">
    <location>
        <begin position="248"/>
        <end position="265"/>
    </location>
</feature>
<evidence type="ECO:0000256" key="7">
    <source>
        <dbReference type="RuleBase" id="RU363032"/>
    </source>
</evidence>
<feature type="transmembrane region" description="Helical" evidence="7">
    <location>
        <begin position="184"/>
        <end position="205"/>
    </location>
</feature>
<dbReference type="GO" id="GO:0055085">
    <property type="term" value="P:transmembrane transport"/>
    <property type="evidence" value="ECO:0007669"/>
    <property type="project" value="InterPro"/>
</dbReference>
<dbReference type="Proteomes" id="UP000261166">
    <property type="component" value="Unassembled WGS sequence"/>
</dbReference>
<dbReference type="CDD" id="cd06261">
    <property type="entry name" value="TM_PBP2"/>
    <property type="match status" value="1"/>
</dbReference>
<gene>
    <name evidence="9" type="ORF">DWY69_05895</name>
</gene>
<accession>A0A3E3J119</accession>
<feature type="transmembrane region" description="Helical" evidence="7">
    <location>
        <begin position="75"/>
        <end position="98"/>
    </location>
</feature>
<evidence type="ECO:0000256" key="1">
    <source>
        <dbReference type="ARBA" id="ARBA00004651"/>
    </source>
</evidence>
<dbReference type="AlphaFoldDB" id="A0A3E3J119"/>
<dbReference type="PROSITE" id="PS50928">
    <property type="entry name" value="ABC_TM1"/>
    <property type="match status" value="1"/>
</dbReference>
<keyword evidence="4 7" id="KW-0812">Transmembrane</keyword>
<name>A0A3E3J119_9FIRM</name>
<dbReference type="InterPro" id="IPR000515">
    <property type="entry name" value="MetI-like"/>
</dbReference>
<dbReference type="PANTHER" id="PTHR43744:SF2">
    <property type="entry name" value="ARABINOOLIGOSACCHARIDES TRANSPORT SYSTEM PERMEASE PROTEIN ARAQ"/>
    <property type="match status" value="1"/>
</dbReference>
<dbReference type="InterPro" id="IPR035906">
    <property type="entry name" value="MetI-like_sf"/>
</dbReference>
<comment type="subcellular location">
    <subcellularLocation>
        <location evidence="1 7">Cell membrane</location>
        <topology evidence="1 7">Multi-pass membrane protein</topology>
    </subcellularLocation>
</comment>
<comment type="caution">
    <text evidence="9">The sequence shown here is derived from an EMBL/GenBank/DDBJ whole genome shotgun (WGS) entry which is preliminary data.</text>
</comment>
<evidence type="ECO:0000256" key="5">
    <source>
        <dbReference type="ARBA" id="ARBA00022989"/>
    </source>
</evidence>
<keyword evidence="3" id="KW-1003">Cell membrane</keyword>
<evidence type="ECO:0000313" key="9">
    <source>
        <dbReference type="EMBL" id="RGE73026.1"/>
    </source>
</evidence>
<keyword evidence="2 7" id="KW-0813">Transport</keyword>
<protein>
    <submittedName>
        <fullName evidence="9">Carbohydrate ABC transporter permease</fullName>
    </submittedName>
</protein>
<evidence type="ECO:0000256" key="3">
    <source>
        <dbReference type="ARBA" id="ARBA00022475"/>
    </source>
</evidence>
<evidence type="ECO:0000256" key="6">
    <source>
        <dbReference type="ARBA" id="ARBA00023136"/>
    </source>
</evidence>
<dbReference type="EMBL" id="QVLU01000004">
    <property type="protein sequence ID" value="RGE73026.1"/>
    <property type="molecule type" value="Genomic_DNA"/>
</dbReference>
<evidence type="ECO:0000256" key="4">
    <source>
        <dbReference type="ARBA" id="ARBA00022692"/>
    </source>
</evidence>
<dbReference type="PANTHER" id="PTHR43744">
    <property type="entry name" value="ABC TRANSPORTER PERMEASE PROTEIN MG189-RELATED-RELATED"/>
    <property type="match status" value="1"/>
</dbReference>
<organism evidence="9 10">
    <name type="scientific">Eisenbergiella massiliensis</name>
    <dbReference type="NCBI Taxonomy" id="1720294"/>
    <lineage>
        <taxon>Bacteria</taxon>
        <taxon>Bacillati</taxon>
        <taxon>Bacillota</taxon>
        <taxon>Clostridia</taxon>
        <taxon>Lachnospirales</taxon>
        <taxon>Lachnospiraceae</taxon>
        <taxon>Eisenbergiella</taxon>
    </lineage>
</organism>
<evidence type="ECO:0000256" key="2">
    <source>
        <dbReference type="ARBA" id="ARBA00022448"/>
    </source>
</evidence>
<dbReference type="Gene3D" id="1.10.3720.10">
    <property type="entry name" value="MetI-like"/>
    <property type="match status" value="1"/>
</dbReference>
<dbReference type="SUPFAM" id="SSF161098">
    <property type="entry name" value="MetI-like"/>
    <property type="match status" value="1"/>
</dbReference>